<keyword evidence="4" id="KW-0443">Lipid metabolism</keyword>
<evidence type="ECO:0000256" key="3">
    <source>
        <dbReference type="ARBA" id="ARBA00023027"/>
    </source>
</evidence>
<dbReference type="CDD" id="cd05233">
    <property type="entry name" value="SDR_c"/>
    <property type="match status" value="1"/>
</dbReference>
<evidence type="ECO:0000256" key="4">
    <source>
        <dbReference type="ARBA" id="ARBA00023098"/>
    </source>
</evidence>
<dbReference type="InterPro" id="IPR020904">
    <property type="entry name" value="Sc_DH/Rdtase_CS"/>
</dbReference>
<gene>
    <name evidence="6" type="ORF">ACFOD9_09045</name>
</gene>
<dbReference type="PANTHER" id="PTHR43180:SF28">
    <property type="entry name" value="NAD(P)-BINDING ROSSMANN-FOLD SUPERFAMILY PROTEIN"/>
    <property type="match status" value="1"/>
</dbReference>
<keyword evidence="7" id="KW-1185">Reference proteome</keyword>
<dbReference type="Proteomes" id="UP001595604">
    <property type="component" value="Unassembled WGS sequence"/>
</dbReference>
<sequence>MKLLDGKSCVITGSGSGVGRQAALLFAEHGARLVCADVNEEGVARTVDEVKAAGGEAIAVRCDVSQRADVEAAVAAAVEAYGRLDVMYNNAGVSSPMHPTGATKSFLEASDVDIDRLLAINVKGVLLGCQAAIAQFEKQDADGGKRGGVIVNTASVAGMIGWGGSLYGATKGAIVNLTRALAIELGPKNIRINNVNPGTMATSFGIGANGPLPQAMLDRMATLQPLGRIIDPSEPAKAALFLASDWAINITGIQVPVDGGVGAGK</sequence>
<dbReference type="GO" id="GO:0016491">
    <property type="term" value="F:oxidoreductase activity"/>
    <property type="evidence" value="ECO:0007669"/>
    <property type="project" value="UniProtKB-KW"/>
</dbReference>
<accession>A0ABV7IUI5</accession>
<organism evidence="6 7">
    <name type="scientific">Novosphingobium bradum</name>
    <dbReference type="NCBI Taxonomy" id="1737444"/>
    <lineage>
        <taxon>Bacteria</taxon>
        <taxon>Pseudomonadati</taxon>
        <taxon>Pseudomonadota</taxon>
        <taxon>Alphaproteobacteria</taxon>
        <taxon>Sphingomonadales</taxon>
        <taxon>Sphingomonadaceae</taxon>
        <taxon>Novosphingobium</taxon>
    </lineage>
</organism>
<dbReference type="NCBIfam" id="NF005559">
    <property type="entry name" value="PRK07231.1"/>
    <property type="match status" value="1"/>
</dbReference>
<dbReference type="PRINTS" id="PR00080">
    <property type="entry name" value="SDRFAMILY"/>
</dbReference>
<dbReference type="InterPro" id="IPR036291">
    <property type="entry name" value="NAD(P)-bd_dom_sf"/>
</dbReference>
<keyword evidence="5" id="KW-0753">Steroid metabolism</keyword>
<evidence type="ECO:0000256" key="2">
    <source>
        <dbReference type="ARBA" id="ARBA00023002"/>
    </source>
</evidence>
<dbReference type="EMBL" id="JBHRTQ010000007">
    <property type="protein sequence ID" value="MFC3174398.1"/>
    <property type="molecule type" value="Genomic_DNA"/>
</dbReference>
<name>A0ABV7IUI5_9SPHN</name>
<comment type="similarity">
    <text evidence="1">Belongs to the short-chain dehydrogenases/reductases (SDR) family.</text>
</comment>
<dbReference type="PRINTS" id="PR00081">
    <property type="entry name" value="GDHRDH"/>
</dbReference>
<comment type="caution">
    <text evidence="6">The sequence shown here is derived from an EMBL/GenBank/DDBJ whole genome shotgun (WGS) entry which is preliminary data.</text>
</comment>
<evidence type="ECO:0000313" key="6">
    <source>
        <dbReference type="EMBL" id="MFC3174398.1"/>
    </source>
</evidence>
<dbReference type="Pfam" id="PF13561">
    <property type="entry name" value="adh_short_C2"/>
    <property type="match status" value="1"/>
</dbReference>
<protein>
    <submittedName>
        <fullName evidence="6">SDR family NAD(P)-dependent oxidoreductase</fullName>
        <ecNumber evidence="6">1.1.1.-</ecNumber>
    </submittedName>
</protein>
<reference evidence="7" key="1">
    <citation type="journal article" date="2019" name="Int. J. Syst. Evol. Microbiol.">
        <title>The Global Catalogue of Microorganisms (GCM) 10K type strain sequencing project: providing services to taxonomists for standard genome sequencing and annotation.</title>
        <authorList>
            <consortium name="The Broad Institute Genomics Platform"/>
            <consortium name="The Broad Institute Genome Sequencing Center for Infectious Disease"/>
            <person name="Wu L."/>
            <person name="Ma J."/>
        </authorList>
    </citation>
    <scope>NUCLEOTIDE SEQUENCE [LARGE SCALE GENOMIC DNA]</scope>
    <source>
        <strain evidence="7">KCTC 42984</strain>
    </source>
</reference>
<dbReference type="SUPFAM" id="SSF51735">
    <property type="entry name" value="NAD(P)-binding Rossmann-fold domains"/>
    <property type="match status" value="1"/>
</dbReference>
<evidence type="ECO:0000313" key="7">
    <source>
        <dbReference type="Proteomes" id="UP001595604"/>
    </source>
</evidence>
<dbReference type="InterPro" id="IPR002347">
    <property type="entry name" value="SDR_fam"/>
</dbReference>
<proteinExistence type="inferred from homology"/>
<dbReference type="Gene3D" id="3.40.50.720">
    <property type="entry name" value="NAD(P)-binding Rossmann-like Domain"/>
    <property type="match status" value="1"/>
</dbReference>
<keyword evidence="3" id="KW-0520">NAD</keyword>
<dbReference type="RefSeq" id="WP_379509755.1">
    <property type="nucleotide sequence ID" value="NZ_JBHRTQ010000007.1"/>
</dbReference>
<dbReference type="PANTHER" id="PTHR43180">
    <property type="entry name" value="3-OXOACYL-(ACYL-CARRIER-PROTEIN) REDUCTASE (AFU_ORTHOLOGUE AFUA_6G11210)"/>
    <property type="match status" value="1"/>
</dbReference>
<dbReference type="EC" id="1.1.1.-" evidence="6"/>
<evidence type="ECO:0000256" key="5">
    <source>
        <dbReference type="ARBA" id="ARBA00023221"/>
    </source>
</evidence>
<keyword evidence="2 6" id="KW-0560">Oxidoreductase</keyword>
<dbReference type="PROSITE" id="PS00061">
    <property type="entry name" value="ADH_SHORT"/>
    <property type="match status" value="1"/>
</dbReference>
<evidence type="ECO:0000256" key="1">
    <source>
        <dbReference type="ARBA" id="ARBA00006484"/>
    </source>
</evidence>